<dbReference type="GO" id="GO:0008955">
    <property type="term" value="F:peptidoglycan glycosyltransferase activity"/>
    <property type="evidence" value="ECO:0007669"/>
    <property type="project" value="UniProtKB-EC"/>
</dbReference>
<accession>A0A3S3U5E5</accession>
<protein>
    <submittedName>
        <fullName evidence="16">Transglycosylase</fullName>
    </submittedName>
</protein>
<comment type="catalytic activity">
    <reaction evidence="13">
        <text>Preferential cleavage: (Ac)2-L-Lys-D-Ala-|-D-Ala. Also transpeptidation of peptidyl-alanyl moieties that are N-acyl substituents of D-alanine.</text>
        <dbReference type="EC" id="3.4.16.4"/>
    </reaction>
</comment>
<evidence type="ECO:0000256" key="11">
    <source>
        <dbReference type="ARBA" id="ARBA00023268"/>
    </source>
</evidence>
<evidence type="ECO:0000256" key="14">
    <source>
        <dbReference type="ARBA" id="ARBA00049902"/>
    </source>
</evidence>
<dbReference type="GO" id="GO:0008360">
    <property type="term" value="P:regulation of cell shape"/>
    <property type="evidence" value="ECO:0007669"/>
    <property type="project" value="UniProtKB-KW"/>
</dbReference>
<evidence type="ECO:0000256" key="7">
    <source>
        <dbReference type="ARBA" id="ARBA00022679"/>
    </source>
</evidence>
<evidence type="ECO:0000256" key="10">
    <source>
        <dbReference type="ARBA" id="ARBA00023136"/>
    </source>
</evidence>
<evidence type="ECO:0000256" key="1">
    <source>
        <dbReference type="ARBA" id="ARBA00004236"/>
    </source>
</evidence>
<reference evidence="16 17" key="1">
    <citation type="submission" date="2017-01" db="EMBL/GenBank/DDBJ databases">
        <title>The cable genome- insights into the physiology and evolution of filamentous bacteria capable of sulfide oxidation via long distance electron transfer.</title>
        <authorList>
            <person name="Schreiber L."/>
            <person name="Bjerg J.T."/>
            <person name="Boggild A."/>
            <person name="Van De Vossenberg J."/>
            <person name="Meysman F."/>
            <person name="Nielsen L.P."/>
            <person name="Schramm A."/>
            <person name="Kjeldsen K.U."/>
        </authorList>
    </citation>
    <scope>NUCLEOTIDE SEQUENCE [LARGE SCALE GENOMIC DNA]</scope>
    <source>
        <strain evidence="16">MCF</strain>
    </source>
</reference>
<keyword evidence="12" id="KW-0961">Cell wall biogenesis/degradation</keyword>
<evidence type="ECO:0000313" key="17">
    <source>
        <dbReference type="Proteomes" id="UP000287853"/>
    </source>
</evidence>
<comment type="pathway">
    <text evidence="2">Cell wall biogenesis; peptidoglycan biosynthesis.</text>
</comment>
<dbReference type="InterPro" id="IPR012338">
    <property type="entry name" value="Beta-lactam/transpept-like"/>
</dbReference>
<dbReference type="SUPFAM" id="SSF53955">
    <property type="entry name" value="Lysozyme-like"/>
    <property type="match status" value="1"/>
</dbReference>
<keyword evidence="9" id="KW-0573">Peptidoglycan synthesis</keyword>
<name>A0A3S3U5E5_9BACT</name>
<keyword evidence="4" id="KW-0121">Carboxypeptidase</keyword>
<keyword evidence="8" id="KW-0133">Cell shape</keyword>
<proteinExistence type="predicted"/>
<dbReference type="EMBL" id="MTKO01000101">
    <property type="protein sequence ID" value="RWX44167.1"/>
    <property type="molecule type" value="Genomic_DNA"/>
</dbReference>
<comment type="subcellular location">
    <subcellularLocation>
        <location evidence="1">Cell membrane</location>
    </subcellularLocation>
</comment>
<dbReference type="PANTHER" id="PTHR32282">
    <property type="entry name" value="BINDING PROTEIN TRANSPEPTIDASE, PUTATIVE-RELATED"/>
    <property type="match status" value="1"/>
</dbReference>
<dbReference type="Gene3D" id="3.40.710.10">
    <property type="entry name" value="DD-peptidase/beta-lactamase superfamily"/>
    <property type="match status" value="2"/>
</dbReference>
<dbReference type="PANTHER" id="PTHR32282:SF11">
    <property type="entry name" value="PENICILLIN-BINDING PROTEIN 1B"/>
    <property type="match status" value="1"/>
</dbReference>
<organism evidence="16 17">
    <name type="scientific">Candidatus Electrothrix aarhusensis</name>
    <dbReference type="NCBI Taxonomy" id="1859131"/>
    <lineage>
        <taxon>Bacteria</taxon>
        <taxon>Pseudomonadati</taxon>
        <taxon>Thermodesulfobacteriota</taxon>
        <taxon>Desulfobulbia</taxon>
        <taxon>Desulfobulbales</taxon>
        <taxon>Desulfobulbaceae</taxon>
        <taxon>Candidatus Electrothrix</taxon>
    </lineage>
</organism>
<dbReference type="GO" id="GO:0009252">
    <property type="term" value="P:peptidoglycan biosynthetic process"/>
    <property type="evidence" value="ECO:0007669"/>
    <property type="project" value="UniProtKB-KW"/>
</dbReference>
<evidence type="ECO:0000259" key="15">
    <source>
        <dbReference type="Pfam" id="PF00912"/>
    </source>
</evidence>
<dbReference type="GO" id="GO:0071555">
    <property type="term" value="P:cell wall organization"/>
    <property type="evidence" value="ECO:0007669"/>
    <property type="project" value="UniProtKB-KW"/>
</dbReference>
<evidence type="ECO:0000256" key="12">
    <source>
        <dbReference type="ARBA" id="ARBA00023316"/>
    </source>
</evidence>
<dbReference type="Gene3D" id="1.10.3810.10">
    <property type="entry name" value="Biosynthetic peptidoglycan transglycosylase-like"/>
    <property type="match status" value="1"/>
</dbReference>
<dbReference type="Pfam" id="PF00912">
    <property type="entry name" value="Transgly"/>
    <property type="match status" value="1"/>
</dbReference>
<feature type="domain" description="Glycosyl transferase family 51" evidence="15">
    <location>
        <begin position="71"/>
        <end position="247"/>
    </location>
</feature>
<dbReference type="InterPro" id="IPR036950">
    <property type="entry name" value="PBP_transglycosylase"/>
</dbReference>
<evidence type="ECO:0000256" key="3">
    <source>
        <dbReference type="ARBA" id="ARBA00022475"/>
    </source>
</evidence>
<dbReference type="GO" id="GO:0009002">
    <property type="term" value="F:serine-type D-Ala-D-Ala carboxypeptidase activity"/>
    <property type="evidence" value="ECO:0007669"/>
    <property type="project" value="UniProtKB-EC"/>
</dbReference>
<comment type="caution">
    <text evidence="16">The sequence shown here is derived from an EMBL/GenBank/DDBJ whole genome shotgun (WGS) entry which is preliminary data.</text>
</comment>
<dbReference type="SUPFAM" id="SSF56601">
    <property type="entry name" value="beta-lactamase/transpeptidase-like"/>
    <property type="match status" value="2"/>
</dbReference>
<keyword evidence="5" id="KW-0378">Hydrolase</keyword>
<evidence type="ECO:0000256" key="2">
    <source>
        <dbReference type="ARBA" id="ARBA00004752"/>
    </source>
</evidence>
<keyword evidence="3" id="KW-1003">Cell membrane</keyword>
<evidence type="ECO:0000256" key="8">
    <source>
        <dbReference type="ARBA" id="ARBA00022960"/>
    </source>
</evidence>
<comment type="catalytic activity">
    <reaction evidence="14">
        <text>[GlcNAc-(1-&gt;4)-Mur2Ac(oyl-L-Ala-gamma-D-Glu-L-Lys-D-Ala-D-Ala)](n)-di-trans,octa-cis-undecaprenyl diphosphate + beta-D-GlcNAc-(1-&gt;4)-Mur2Ac(oyl-L-Ala-gamma-D-Glu-L-Lys-D-Ala-D-Ala)-di-trans,octa-cis-undecaprenyl diphosphate = [GlcNAc-(1-&gt;4)-Mur2Ac(oyl-L-Ala-gamma-D-Glu-L-Lys-D-Ala-D-Ala)](n+1)-di-trans,octa-cis-undecaprenyl diphosphate + di-trans,octa-cis-undecaprenyl diphosphate + H(+)</text>
        <dbReference type="Rhea" id="RHEA:23708"/>
        <dbReference type="Rhea" id="RHEA-COMP:9602"/>
        <dbReference type="Rhea" id="RHEA-COMP:9603"/>
        <dbReference type="ChEBI" id="CHEBI:15378"/>
        <dbReference type="ChEBI" id="CHEBI:58405"/>
        <dbReference type="ChEBI" id="CHEBI:60033"/>
        <dbReference type="ChEBI" id="CHEBI:78435"/>
        <dbReference type="EC" id="2.4.99.28"/>
    </reaction>
</comment>
<dbReference type="InterPro" id="IPR023346">
    <property type="entry name" value="Lysozyme-like_dom_sf"/>
</dbReference>
<evidence type="ECO:0000256" key="9">
    <source>
        <dbReference type="ARBA" id="ARBA00022984"/>
    </source>
</evidence>
<evidence type="ECO:0000256" key="4">
    <source>
        <dbReference type="ARBA" id="ARBA00022645"/>
    </source>
</evidence>
<dbReference type="GO" id="GO:0006508">
    <property type="term" value="P:proteolysis"/>
    <property type="evidence" value="ECO:0007669"/>
    <property type="project" value="UniProtKB-KW"/>
</dbReference>
<keyword evidence="11" id="KW-0511">Multifunctional enzyme</keyword>
<evidence type="ECO:0000256" key="13">
    <source>
        <dbReference type="ARBA" id="ARBA00034000"/>
    </source>
</evidence>
<keyword evidence="6" id="KW-0328">Glycosyltransferase</keyword>
<sequence length="1139" mass="129582">MRRFFKFILKLFFFFSFLGLLTAAGSLGWVYYLVIEVPCPEMTPENISSILGRESPVFYRDGKEKLGVLFEDIHRQYLKYDQLPEKFVNAIIAAEDDQFFNHYGIDFYGIARAMVANFKAGRIVQGGSTITQQTAKNLFKRESRSYEAKIKEMLFALRLEYRFSKEQILEFYCNQFYVSGNGHGLGVAARYYFNKEPNELTLLEAAFIAGSVKQPNFYNPFIKKDKISTQKARLRAEERAKYVLGNMLKLGMISQTEYNDAVKEDNDIMFNRGKTRFALNTIMDLVKEGLESEVITKALTQHGINNISTSGARIISTVDHTLQTETLYSLRRDLSRLDVRLRGYNRKEVQQEYKGQTGDREIIKKGFLFGTIKEIDKTDPEQPIISVSFGPKRPEGFIDRQGLERMLVALVKYRKQRWAKPEKKDLKDLLSRLQPNDSIYVSVREVDFFDGTPTLDLERYPKLQGAALVMQRGMIRSMAGGIENRFFNRAVAAKRLMGSTLKPFLFAAALQLGWTPLDELDNQRNVFLFLGKPYFPRPDHKSPFHHVSLSWAGVKSENVAAVWLLYHLTDRLNPAQTQELASFLDMAPRVNKGKQEEYQKFSSRMRDKFGIRITSGTLDRAAYELAIHKLEADFLFDGGTQEYRQWKRIHYGLDFSKFRSAIYQDLKKKNLKARQRSENWSRISMLHGSYLQLKEVGQALQKYRRYIEQLPAWFGNPFAFFNQQTPDELESERPAGTIVENQQGQLIYTMNSKLPESWQPISAFTLRQRLSRLFSSEKEALWDNILLDGKVSSASLKMVELQMQVERNALASHKKYSMQVLPAISDYRVMLGIQYLIRLARECGISSQLDPVLSFPLGSNVISLLEAVGMYETLVTGNNYSVHLPTHENENEADKENINKQEGLAIIEQIVGADGEIIYARETAATPVVDPKTSNEISSILHNVVRYGTGRYALKNVRLKSKDDERNAKLQQLDLSLPLMGKTGTANDFRNAAFLGYVPTKTEQEGGSLLTEGGYTVGVYVGFDDNDSMKKNSTHISGSQGALPTWSKIAEALYSLEGVADSLDPVDLAFDGIALKYPDTGQYFIPVQHKNGGIRSGKSAGERTVIQPNSPVALEHGTVKNSGFTAERRFIPFWLNQQP</sequence>
<keyword evidence="10" id="KW-0472">Membrane</keyword>
<dbReference type="GO" id="GO:0030288">
    <property type="term" value="C:outer membrane-bounded periplasmic space"/>
    <property type="evidence" value="ECO:0007669"/>
    <property type="project" value="TreeGrafter"/>
</dbReference>
<keyword evidence="7" id="KW-0808">Transferase</keyword>
<dbReference type="Proteomes" id="UP000287853">
    <property type="component" value="Unassembled WGS sequence"/>
</dbReference>
<keyword evidence="17" id="KW-1185">Reference proteome</keyword>
<dbReference type="InterPro" id="IPR050396">
    <property type="entry name" value="Glycosyltr_51/Transpeptidase"/>
</dbReference>
<evidence type="ECO:0000256" key="5">
    <source>
        <dbReference type="ARBA" id="ARBA00022670"/>
    </source>
</evidence>
<evidence type="ECO:0000313" key="16">
    <source>
        <dbReference type="EMBL" id="RWX44167.1"/>
    </source>
</evidence>
<dbReference type="AlphaFoldDB" id="A0A3S3U5E5"/>
<dbReference type="GO" id="GO:0005886">
    <property type="term" value="C:plasma membrane"/>
    <property type="evidence" value="ECO:0007669"/>
    <property type="project" value="UniProtKB-SubCell"/>
</dbReference>
<dbReference type="InterPro" id="IPR001264">
    <property type="entry name" value="Glyco_trans_51"/>
</dbReference>
<evidence type="ECO:0000256" key="6">
    <source>
        <dbReference type="ARBA" id="ARBA00022676"/>
    </source>
</evidence>
<gene>
    <name evidence="16" type="ORF">H206_02003</name>
</gene>
<keyword evidence="5" id="KW-0645">Protease</keyword>